<sequence length="297" mass="33744">MDIVRTPEDRFRRLPNYPFKPNYLEVGSGLRMHYVDEGDTSSTHTVLMLHGEPTWSYLYRFMIPICAAAGHRVIAPDLVGFGKSDKPADIDDYSYGGHFEWLRAFVLELDLRNIVLVCQDWGSLLGLRLAVALDDRFSGIVLSNGFLPTGQQSIPLAFKAWRTFARFSPWFPISRIVEAGTFKKLSAGERLAYDAPFPSGRYKAGTRAFPRLVPTEPDLPDAQENARVWSQLEQWHKPFITAFTNGDPIMRGGDRYFQERVPGCQNMPHRTLTGGHFVQEDSPFEFAQTANELIRLL</sequence>
<organism evidence="3 4">
    <name type="scientific">Allohahella marinimesophila</name>
    <dbReference type="NCBI Taxonomy" id="1054972"/>
    <lineage>
        <taxon>Bacteria</taxon>
        <taxon>Pseudomonadati</taxon>
        <taxon>Pseudomonadota</taxon>
        <taxon>Gammaproteobacteria</taxon>
        <taxon>Oceanospirillales</taxon>
        <taxon>Hahellaceae</taxon>
        <taxon>Allohahella</taxon>
    </lineage>
</organism>
<evidence type="ECO:0000313" key="3">
    <source>
        <dbReference type="EMBL" id="GAA3963771.1"/>
    </source>
</evidence>
<dbReference type="PANTHER" id="PTHR42977">
    <property type="entry name" value="HYDROLASE-RELATED"/>
    <property type="match status" value="1"/>
</dbReference>
<reference evidence="4" key="1">
    <citation type="journal article" date="2019" name="Int. J. Syst. Evol. Microbiol.">
        <title>The Global Catalogue of Microorganisms (GCM) 10K type strain sequencing project: providing services to taxonomists for standard genome sequencing and annotation.</title>
        <authorList>
            <consortium name="The Broad Institute Genomics Platform"/>
            <consortium name="The Broad Institute Genome Sequencing Center for Infectious Disease"/>
            <person name="Wu L."/>
            <person name="Ma J."/>
        </authorList>
    </citation>
    <scope>NUCLEOTIDE SEQUENCE [LARGE SCALE GENOMIC DNA]</scope>
    <source>
        <strain evidence="4">JCM 17555</strain>
    </source>
</reference>
<name>A0ABP7PDE3_9GAMM</name>
<dbReference type="EMBL" id="BAABBO010000009">
    <property type="protein sequence ID" value="GAA3963771.1"/>
    <property type="molecule type" value="Genomic_DNA"/>
</dbReference>
<dbReference type="PRINTS" id="PR00412">
    <property type="entry name" value="EPOXHYDRLASE"/>
</dbReference>
<keyword evidence="1" id="KW-0378">Hydrolase</keyword>
<dbReference type="PRINTS" id="PR00111">
    <property type="entry name" value="ABHYDROLASE"/>
</dbReference>
<proteinExistence type="predicted"/>
<dbReference type="InterPro" id="IPR000073">
    <property type="entry name" value="AB_hydrolase_1"/>
</dbReference>
<dbReference type="Gene3D" id="3.40.50.1820">
    <property type="entry name" value="alpha/beta hydrolase"/>
    <property type="match status" value="1"/>
</dbReference>
<gene>
    <name evidence="3" type="ORF">GCM10022278_21980</name>
</gene>
<feature type="domain" description="AB hydrolase-1" evidence="2">
    <location>
        <begin position="45"/>
        <end position="167"/>
    </location>
</feature>
<dbReference type="Pfam" id="PF00561">
    <property type="entry name" value="Abhydrolase_1"/>
    <property type="match status" value="1"/>
</dbReference>
<evidence type="ECO:0000313" key="4">
    <source>
        <dbReference type="Proteomes" id="UP001501337"/>
    </source>
</evidence>
<dbReference type="SUPFAM" id="SSF53474">
    <property type="entry name" value="alpha/beta-Hydrolases"/>
    <property type="match status" value="1"/>
</dbReference>
<dbReference type="InterPro" id="IPR000639">
    <property type="entry name" value="Epox_hydrolase-like"/>
</dbReference>
<evidence type="ECO:0000259" key="2">
    <source>
        <dbReference type="Pfam" id="PF00561"/>
    </source>
</evidence>
<dbReference type="Proteomes" id="UP001501337">
    <property type="component" value="Unassembled WGS sequence"/>
</dbReference>
<dbReference type="RefSeq" id="WP_344806229.1">
    <property type="nucleotide sequence ID" value="NZ_BAABBO010000009.1"/>
</dbReference>
<dbReference type="NCBIfam" id="NF002043">
    <property type="entry name" value="PRK00870.1"/>
    <property type="match status" value="1"/>
</dbReference>
<keyword evidence="4" id="KW-1185">Reference proteome</keyword>
<dbReference type="PANTHER" id="PTHR42977:SF3">
    <property type="entry name" value="AB HYDROLASE-1 DOMAIN-CONTAINING PROTEIN"/>
    <property type="match status" value="1"/>
</dbReference>
<dbReference type="InterPro" id="IPR051340">
    <property type="entry name" value="Haloalkane_dehalogenase"/>
</dbReference>
<accession>A0ABP7PDE3</accession>
<protein>
    <submittedName>
        <fullName evidence="3">Haloalkane dehalogenase</fullName>
    </submittedName>
</protein>
<comment type="caution">
    <text evidence="3">The sequence shown here is derived from an EMBL/GenBank/DDBJ whole genome shotgun (WGS) entry which is preliminary data.</text>
</comment>
<evidence type="ECO:0000256" key="1">
    <source>
        <dbReference type="ARBA" id="ARBA00022801"/>
    </source>
</evidence>
<dbReference type="InterPro" id="IPR029058">
    <property type="entry name" value="AB_hydrolase_fold"/>
</dbReference>